<dbReference type="OrthoDB" id="1639518at2"/>
<dbReference type="Pfam" id="PF13407">
    <property type="entry name" value="Peripla_BP_4"/>
    <property type="match status" value="1"/>
</dbReference>
<gene>
    <name evidence="6" type="ORF">E5983_03925</name>
</gene>
<evidence type="ECO:0000259" key="4">
    <source>
        <dbReference type="PROSITE" id="PS50932"/>
    </source>
</evidence>
<comment type="caution">
    <text evidence="6">The sequence shown here is derived from an EMBL/GenBank/DDBJ whole genome shotgun (WGS) entry which is preliminary data.</text>
</comment>
<dbReference type="CDD" id="cd01392">
    <property type="entry name" value="HTH_LacI"/>
    <property type="match status" value="1"/>
</dbReference>
<dbReference type="SUPFAM" id="SSF47413">
    <property type="entry name" value="lambda repressor-like DNA-binding domains"/>
    <property type="match status" value="1"/>
</dbReference>
<organism evidence="6 7">
    <name type="scientific">Streptococcus danieliae</name>
    <dbReference type="NCBI Taxonomy" id="747656"/>
    <lineage>
        <taxon>Bacteria</taxon>
        <taxon>Bacillati</taxon>
        <taxon>Bacillota</taxon>
        <taxon>Bacilli</taxon>
        <taxon>Lactobacillales</taxon>
        <taxon>Streptococcaceae</taxon>
        <taxon>Streptococcus</taxon>
    </lineage>
</organism>
<keyword evidence="3" id="KW-0804">Transcription</keyword>
<dbReference type="InterPro" id="IPR046335">
    <property type="entry name" value="LacI/GalR-like_sensor"/>
</dbReference>
<evidence type="ECO:0000313" key="7">
    <source>
        <dbReference type="Proteomes" id="UP000461595"/>
    </source>
</evidence>
<dbReference type="Pfam" id="PF13377">
    <property type="entry name" value="Peripla_BP_3"/>
    <property type="match status" value="1"/>
</dbReference>
<dbReference type="PANTHER" id="PTHR30146:SF145">
    <property type="entry name" value="RIBOSE OPERON REPRESSOR"/>
    <property type="match status" value="1"/>
</dbReference>
<dbReference type="GO" id="GO:0003700">
    <property type="term" value="F:DNA-binding transcription factor activity"/>
    <property type="evidence" value="ECO:0007669"/>
    <property type="project" value="TreeGrafter"/>
</dbReference>
<evidence type="ECO:0000256" key="2">
    <source>
        <dbReference type="ARBA" id="ARBA00023125"/>
    </source>
</evidence>
<dbReference type="InterPro" id="IPR028082">
    <property type="entry name" value="Peripla_BP_I"/>
</dbReference>
<dbReference type="EMBL" id="WSRS01000024">
    <property type="protein sequence ID" value="MVX58794.1"/>
    <property type="molecule type" value="Genomic_DNA"/>
</dbReference>
<keyword evidence="2 6" id="KW-0238">DNA-binding</keyword>
<dbReference type="Pfam" id="PF00356">
    <property type="entry name" value="LacI"/>
    <property type="match status" value="1"/>
</dbReference>
<proteinExistence type="predicted"/>
<dbReference type="AlphaFoldDB" id="A0A7X3KC22"/>
<dbReference type="Gene3D" id="1.10.260.40">
    <property type="entry name" value="lambda repressor-like DNA-binding domains"/>
    <property type="match status" value="1"/>
</dbReference>
<dbReference type="Proteomes" id="UP000461595">
    <property type="component" value="Unassembled WGS sequence"/>
</dbReference>
<dbReference type="RefSeq" id="WP_160332605.1">
    <property type="nucleotide sequence ID" value="NZ_WSRS01000024.1"/>
</dbReference>
<evidence type="ECO:0000256" key="1">
    <source>
        <dbReference type="ARBA" id="ARBA00023015"/>
    </source>
</evidence>
<dbReference type="InterPro" id="IPR001387">
    <property type="entry name" value="Cro/C1-type_HTH"/>
</dbReference>
<dbReference type="InterPro" id="IPR000843">
    <property type="entry name" value="HTH_LacI"/>
</dbReference>
<protein>
    <submittedName>
        <fullName evidence="6">LacI family DNA-binding transcriptional regulator</fullName>
    </submittedName>
</protein>
<dbReference type="PROSITE" id="PS00356">
    <property type="entry name" value="HTH_LACI_1"/>
    <property type="match status" value="1"/>
</dbReference>
<name>A0A7X3KC22_9STRE</name>
<dbReference type="SMART" id="SM00354">
    <property type="entry name" value="HTH_LACI"/>
    <property type="match status" value="1"/>
</dbReference>
<accession>A0A7X3KC22</accession>
<dbReference type="InterPro" id="IPR010982">
    <property type="entry name" value="Lambda_DNA-bd_dom_sf"/>
</dbReference>
<reference evidence="6 7" key="1">
    <citation type="submission" date="2019-12" db="EMBL/GenBank/DDBJ databases">
        <title>Microbes associate with the intestines of laboratory mice.</title>
        <authorList>
            <person name="Navarre W."/>
            <person name="Wong E."/>
        </authorList>
    </citation>
    <scope>NUCLEOTIDE SEQUENCE [LARGE SCALE GENOMIC DNA]</scope>
    <source>
        <strain evidence="6 7">NM51_B2-22</strain>
    </source>
</reference>
<dbReference type="PANTHER" id="PTHR30146">
    <property type="entry name" value="LACI-RELATED TRANSCRIPTIONAL REPRESSOR"/>
    <property type="match status" value="1"/>
</dbReference>
<dbReference type="PROSITE" id="PS50932">
    <property type="entry name" value="HTH_LACI_2"/>
    <property type="match status" value="1"/>
</dbReference>
<feature type="domain" description="HTH lacI-type" evidence="4">
    <location>
        <begin position="4"/>
        <end position="59"/>
    </location>
</feature>
<dbReference type="SUPFAM" id="SSF53822">
    <property type="entry name" value="Periplasmic binding protein-like I"/>
    <property type="match status" value="1"/>
</dbReference>
<sequence>MAKVTITDIAKMVGVSKATVSYYLNGNTSKMSLATQEKIRQIIEETGYQPNKIAQSLATKDTKTIGVVIADITNPFISSVMKGIHDQCQEEGYSVLFTNSDDTPEIEAENIHRLLQQNVSGILLDPIDANLPNLKQLDPKKTVMIDRESKDMFLDTVVSNNSDSTREFLAQMKARGYRDLYFVTYPIEGISTREQRYQGFCEEVGADSDRLLVLGEQGTSEKILDLLAAAKRGLGFFTMNGPVLLEFMKLINGTPYQYPSDFGLGSYEDLDWMQVLNPSISCVRQDSYRIGRVSANHLLGKLQGEEEQGATQRLVVPSELVLRKSF</sequence>
<evidence type="ECO:0000313" key="6">
    <source>
        <dbReference type="EMBL" id="MVX58794.1"/>
    </source>
</evidence>
<dbReference type="InterPro" id="IPR025997">
    <property type="entry name" value="SBP_2_dom"/>
</dbReference>
<keyword evidence="1" id="KW-0805">Transcription regulation</keyword>
<dbReference type="GO" id="GO:0000976">
    <property type="term" value="F:transcription cis-regulatory region binding"/>
    <property type="evidence" value="ECO:0007669"/>
    <property type="project" value="TreeGrafter"/>
</dbReference>
<evidence type="ECO:0000256" key="3">
    <source>
        <dbReference type="ARBA" id="ARBA00023163"/>
    </source>
</evidence>
<dbReference type="Gene3D" id="3.40.50.2300">
    <property type="match status" value="2"/>
</dbReference>
<feature type="domain" description="HTH cro/C1-type" evidence="5">
    <location>
        <begin position="2"/>
        <end position="49"/>
    </location>
</feature>
<dbReference type="PROSITE" id="PS50943">
    <property type="entry name" value="HTH_CROC1"/>
    <property type="match status" value="1"/>
</dbReference>
<dbReference type="CDD" id="cd06283">
    <property type="entry name" value="PBP1_RegR_EndR_KdgR-like"/>
    <property type="match status" value="1"/>
</dbReference>
<evidence type="ECO:0000259" key="5">
    <source>
        <dbReference type="PROSITE" id="PS50943"/>
    </source>
</evidence>